<name>A0A830E446_9CREN</name>
<sequence length="55" mass="6103">MRFILIEYTVYTVGMGAGPYIVSAYVVNVIYAKIINGIAINNTHLLVIITMILTK</sequence>
<evidence type="ECO:0000313" key="3">
    <source>
        <dbReference type="Proteomes" id="UP000657075"/>
    </source>
</evidence>
<organism evidence="2 3">
    <name type="scientific">Vulcanisaeta souniana JCM 11219</name>
    <dbReference type="NCBI Taxonomy" id="1293586"/>
    <lineage>
        <taxon>Archaea</taxon>
        <taxon>Thermoproteota</taxon>
        <taxon>Thermoprotei</taxon>
        <taxon>Thermoproteales</taxon>
        <taxon>Thermoproteaceae</taxon>
        <taxon>Vulcanisaeta</taxon>
    </lineage>
</organism>
<dbReference type="AlphaFoldDB" id="A0A830E446"/>
<dbReference type="EMBL" id="BMNM01000001">
    <property type="protein sequence ID" value="GGI68721.1"/>
    <property type="molecule type" value="Genomic_DNA"/>
</dbReference>
<comment type="caution">
    <text evidence="2">The sequence shown here is derived from an EMBL/GenBank/DDBJ whole genome shotgun (WGS) entry which is preliminary data.</text>
</comment>
<feature type="transmembrane region" description="Helical" evidence="1">
    <location>
        <begin position="34"/>
        <end position="53"/>
    </location>
</feature>
<evidence type="ECO:0000256" key="1">
    <source>
        <dbReference type="SAM" id="Phobius"/>
    </source>
</evidence>
<accession>A0A830E446</accession>
<keyword evidence="1" id="KW-1133">Transmembrane helix</keyword>
<reference evidence="2" key="1">
    <citation type="journal article" date="2014" name="Int. J. Syst. Evol. Microbiol.">
        <title>Complete genome sequence of Corynebacterium casei LMG S-19264T (=DSM 44701T), isolated from a smear-ripened cheese.</title>
        <authorList>
            <consortium name="US DOE Joint Genome Institute (JGI-PGF)"/>
            <person name="Walter F."/>
            <person name="Albersmeier A."/>
            <person name="Kalinowski J."/>
            <person name="Ruckert C."/>
        </authorList>
    </citation>
    <scope>NUCLEOTIDE SEQUENCE</scope>
    <source>
        <strain evidence="2">JCM 11219</strain>
    </source>
</reference>
<gene>
    <name evidence="2" type="ORF">GCM10007112_02150</name>
</gene>
<keyword evidence="1" id="KW-0472">Membrane</keyword>
<proteinExistence type="predicted"/>
<dbReference type="Proteomes" id="UP000657075">
    <property type="component" value="Unassembled WGS sequence"/>
</dbReference>
<reference evidence="2" key="2">
    <citation type="submission" date="2020-09" db="EMBL/GenBank/DDBJ databases">
        <authorList>
            <person name="Sun Q."/>
            <person name="Ohkuma M."/>
        </authorList>
    </citation>
    <scope>NUCLEOTIDE SEQUENCE</scope>
    <source>
        <strain evidence="2">JCM 11219</strain>
    </source>
</reference>
<protein>
    <submittedName>
        <fullName evidence="2">Uncharacterized protein</fullName>
    </submittedName>
</protein>
<evidence type="ECO:0000313" key="2">
    <source>
        <dbReference type="EMBL" id="GGI68721.1"/>
    </source>
</evidence>
<keyword evidence="1" id="KW-0812">Transmembrane</keyword>
<feature type="transmembrane region" description="Helical" evidence="1">
    <location>
        <begin position="9"/>
        <end position="28"/>
    </location>
</feature>